<protein>
    <submittedName>
        <fullName evidence="2">Putative NBD/HSP70 family sugar kinase</fullName>
    </submittedName>
</protein>
<accession>A0A3D9ZX77</accession>
<keyword evidence="3" id="KW-1185">Reference proteome</keyword>
<evidence type="ECO:0000256" key="1">
    <source>
        <dbReference type="ARBA" id="ARBA00006479"/>
    </source>
</evidence>
<proteinExistence type="inferred from homology"/>
<sequence length="394" mass="41246">MSSPVPSAQRSANRGRVVRALRERGALSRRALAEIGLSRSTVKSVIEELLDDGTIMEVSDADRRAGTGRPPTLVGLKGDLGVAVGIEIANGAIRAAVCDTAQQLLLHDAVPMDDHTPPEATLKTAGTLVGHMLDRLGLGKDRVLGVGVAMPGPIQRNTGVNGRATTLKPWVNVNPYATASHALRLPLVVGNDANFAALAETTWGVARGMRDIAYVYTASGIGVGFILGGSLYVGANGTAGELGHTTIDENGEVCQCGGRGCLNTLANADSITQKLWRSHHDRLSIADVIKMAQMGDVGCRRVIADAGRHIGLAAANMYNLLDPELIILGGNLAPAGEILLAPLRESMARRAIHAGEVLPPVVVGALDEHTVVVLGAAAAVLRDAERFPLPNHHR</sequence>
<evidence type="ECO:0000313" key="2">
    <source>
        <dbReference type="EMBL" id="REG01205.1"/>
    </source>
</evidence>
<gene>
    <name evidence="2" type="ORF">DFJ67_7285</name>
</gene>
<name>A0A3D9ZX77_9ACTN</name>
<dbReference type="InterPro" id="IPR000600">
    <property type="entry name" value="ROK"/>
</dbReference>
<keyword evidence="2" id="KW-0418">Kinase</keyword>
<evidence type="ECO:0000313" key="3">
    <source>
        <dbReference type="Proteomes" id="UP000256913"/>
    </source>
</evidence>
<dbReference type="SUPFAM" id="SSF46785">
    <property type="entry name" value="Winged helix' DNA-binding domain"/>
    <property type="match status" value="1"/>
</dbReference>
<keyword evidence="2" id="KW-0808">Transferase</keyword>
<dbReference type="InterPro" id="IPR036390">
    <property type="entry name" value="WH_DNA-bd_sf"/>
</dbReference>
<reference evidence="2 3" key="1">
    <citation type="submission" date="2018-08" db="EMBL/GenBank/DDBJ databases">
        <title>Sequencing the genomes of 1000 actinobacteria strains.</title>
        <authorList>
            <person name="Klenk H.-P."/>
        </authorList>
    </citation>
    <scope>NUCLEOTIDE SEQUENCE [LARGE SCALE GENOMIC DNA]</scope>
    <source>
        <strain evidence="2 3">DSM 44099</strain>
    </source>
</reference>
<comment type="similarity">
    <text evidence="1">Belongs to the ROK (NagC/XylR) family.</text>
</comment>
<dbReference type="SUPFAM" id="SSF53067">
    <property type="entry name" value="Actin-like ATPase domain"/>
    <property type="match status" value="1"/>
</dbReference>
<dbReference type="Proteomes" id="UP000256913">
    <property type="component" value="Unassembled WGS sequence"/>
</dbReference>
<dbReference type="Gene3D" id="3.30.420.40">
    <property type="match status" value="2"/>
</dbReference>
<dbReference type="PANTHER" id="PTHR18964">
    <property type="entry name" value="ROK (REPRESSOR, ORF, KINASE) FAMILY"/>
    <property type="match status" value="1"/>
</dbReference>
<dbReference type="RefSeq" id="WP_116073292.1">
    <property type="nucleotide sequence ID" value="NZ_BONB01000008.1"/>
</dbReference>
<dbReference type="InterPro" id="IPR036388">
    <property type="entry name" value="WH-like_DNA-bd_sf"/>
</dbReference>
<dbReference type="EMBL" id="QUMQ01000001">
    <property type="protein sequence ID" value="REG01205.1"/>
    <property type="molecule type" value="Genomic_DNA"/>
</dbReference>
<dbReference type="OrthoDB" id="3534172at2"/>
<dbReference type="AlphaFoldDB" id="A0A3D9ZX77"/>
<dbReference type="Gene3D" id="1.10.10.10">
    <property type="entry name" value="Winged helix-like DNA-binding domain superfamily/Winged helix DNA-binding domain"/>
    <property type="match status" value="1"/>
</dbReference>
<dbReference type="InterPro" id="IPR043129">
    <property type="entry name" value="ATPase_NBD"/>
</dbReference>
<dbReference type="PANTHER" id="PTHR18964:SF173">
    <property type="entry name" value="GLUCOKINASE"/>
    <property type="match status" value="1"/>
</dbReference>
<dbReference type="Pfam" id="PF00480">
    <property type="entry name" value="ROK"/>
    <property type="match status" value="1"/>
</dbReference>
<comment type="caution">
    <text evidence="2">The sequence shown here is derived from an EMBL/GenBank/DDBJ whole genome shotgun (WGS) entry which is preliminary data.</text>
</comment>
<dbReference type="GO" id="GO:0016301">
    <property type="term" value="F:kinase activity"/>
    <property type="evidence" value="ECO:0007669"/>
    <property type="project" value="UniProtKB-KW"/>
</dbReference>
<organism evidence="2 3">
    <name type="scientific">Asanoa ferruginea</name>
    <dbReference type="NCBI Taxonomy" id="53367"/>
    <lineage>
        <taxon>Bacteria</taxon>
        <taxon>Bacillati</taxon>
        <taxon>Actinomycetota</taxon>
        <taxon>Actinomycetes</taxon>
        <taxon>Micromonosporales</taxon>
        <taxon>Micromonosporaceae</taxon>
        <taxon>Asanoa</taxon>
    </lineage>
</organism>